<feature type="region of interest" description="Disordered" evidence="1">
    <location>
        <begin position="405"/>
        <end position="554"/>
    </location>
</feature>
<feature type="compositionally biased region" description="Low complexity" evidence="1">
    <location>
        <begin position="751"/>
        <end position="766"/>
    </location>
</feature>
<dbReference type="GeneID" id="91100847"/>
<feature type="compositionally biased region" description="Low complexity" evidence="1">
    <location>
        <begin position="675"/>
        <end position="698"/>
    </location>
</feature>
<dbReference type="RefSeq" id="XP_066081950.1">
    <property type="nucleotide sequence ID" value="XM_066225853.1"/>
</dbReference>
<feature type="compositionally biased region" description="Polar residues" evidence="1">
    <location>
        <begin position="128"/>
        <end position="141"/>
    </location>
</feature>
<feature type="region of interest" description="Disordered" evidence="1">
    <location>
        <begin position="101"/>
        <end position="141"/>
    </location>
</feature>
<reference evidence="2 3" key="1">
    <citation type="submission" date="2024-01" db="EMBL/GenBank/DDBJ databases">
        <title>Comparative genomics of Cryptococcus and Kwoniella reveals pathogenesis evolution and contrasting modes of karyotype evolution via chromosome fusion or intercentromeric recombination.</title>
        <authorList>
            <person name="Coelho M.A."/>
            <person name="David-Palma M."/>
            <person name="Shea T."/>
            <person name="Bowers K."/>
            <person name="McGinley-Smith S."/>
            <person name="Mohammad A.W."/>
            <person name="Gnirke A."/>
            <person name="Yurkov A.M."/>
            <person name="Nowrousian M."/>
            <person name="Sun S."/>
            <person name="Cuomo C.A."/>
            <person name="Heitman J."/>
        </authorList>
    </citation>
    <scope>NUCLEOTIDE SEQUENCE [LARGE SCALE GENOMIC DNA]</scope>
    <source>
        <strain evidence="2 3">PYCC6329</strain>
    </source>
</reference>
<feature type="compositionally biased region" description="Pro residues" evidence="1">
    <location>
        <begin position="1"/>
        <end position="13"/>
    </location>
</feature>
<feature type="compositionally biased region" description="Low complexity" evidence="1">
    <location>
        <begin position="415"/>
        <end position="446"/>
    </location>
</feature>
<evidence type="ECO:0000313" key="3">
    <source>
        <dbReference type="Proteomes" id="UP001358614"/>
    </source>
</evidence>
<evidence type="ECO:0000256" key="1">
    <source>
        <dbReference type="SAM" id="MobiDB-lite"/>
    </source>
</evidence>
<sequence>MLSASPKPPPIPLADPCEFSSSNIDVTGIEADDEEDTSDDDQGVFLGDHRPDELSLIAKLSASTSASPSPIIHRVRKRDSREFMRRKTLLLSPMTKLNPVTRSVLTERQVRPDNNDSDMTSTPSSSPLKQQTCSCSTPTKAQDASDLTLDFAAFNLSSPQPPSSSIHSQSDSAGSDKENMPVETPESHTDEAARSEDVVTMGQNDDSDGSEDEATQLDMGGLRLSDFSDPETGFEDSQSIAPNHHDDGDEKEAVESPNSDLLPDGDMSSNMDSPLPIARAGPVVIPVLSSHHFTSIRAEVGSPCRNLSPPPIIPVLEPFEDKIRLSQTHSPISLQTVSEPTRTVAFTSTPSRSTPLPPPALVERGAKLLKEATSAKPLKNATLPTKSASRAMAIRNQLDTAYSSKIGALGPPQRSVSSSSSSSSSSSTALKASSSTSSSSTARATAFPQQSRSVAAPAKTSTVSKAAAPVQKKHTVVPLASSTTKSLPTTKILSRPALAAKKTLPAISKPTNKPADKTTNPLRPSTSSSIPLKRPAPVTSLARPTNVNTAVTSSSITPASRFHTAAPTRPALGLPSRNLHFHPNHQPIPLQAAPIFSVGIAGDTQVMGRPAFRSPAKAGLLKKTLLDRGTPRKLGTPMRFGTPRMVTVSTPSTWSSAPIHDVAAVPAPVSEGPPATATRHATAEATSTASLSSASSPTQPIRGSSADHEEVSVQLAKPPSSPVKSPSPKKKKRPVGRPRKISQPQAVATIVPVSSKSKPKSTSTPTAGPPLMSEKELKTTTHRNTVRNQVYHCAIDRQIIRQSGHRPPSPTSKIRTTAERNEEEKKNAREARAKRRKGQQEDEEAEKPIVEKLVQHRHPGDESDFETPQIQRPLKKFKSNEDDKKPKFVSFDKGLTVIRDDGSARPSSRNSREESEAVTEVKSCLRAKVELDHHGNLHDAHRPIDNLKRTRVVVNAVFYDGEEPVPFSYSPSNGTRSKKK</sequence>
<gene>
    <name evidence="2" type="ORF">V865_002043</name>
</gene>
<feature type="compositionally biased region" description="Low complexity" evidence="1">
    <location>
        <begin position="163"/>
        <end position="173"/>
    </location>
</feature>
<feature type="compositionally biased region" description="Polar residues" evidence="1">
    <location>
        <begin position="542"/>
        <end position="554"/>
    </location>
</feature>
<proteinExistence type="predicted"/>
<feature type="region of interest" description="Disordered" evidence="1">
    <location>
        <begin position="339"/>
        <end position="360"/>
    </location>
</feature>
<feature type="compositionally biased region" description="Basic and acidic residues" evidence="1">
    <location>
        <begin position="846"/>
        <end position="861"/>
    </location>
</feature>
<feature type="compositionally biased region" description="Polar residues" evidence="1">
    <location>
        <begin position="447"/>
        <end position="464"/>
    </location>
</feature>
<dbReference type="EMBL" id="CP144089">
    <property type="protein sequence ID" value="WWD03983.1"/>
    <property type="molecule type" value="Genomic_DNA"/>
</dbReference>
<feature type="region of interest" description="Disordered" evidence="1">
    <location>
        <begin position="1"/>
        <end position="48"/>
    </location>
</feature>
<feature type="compositionally biased region" description="Polar residues" evidence="1">
    <location>
        <begin position="480"/>
        <end position="492"/>
    </location>
</feature>
<feature type="region of interest" description="Disordered" evidence="1">
    <location>
        <begin position="665"/>
        <end position="919"/>
    </location>
</feature>
<feature type="compositionally biased region" description="Acidic residues" evidence="1">
    <location>
        <begin position="205"/>
        <end position="215"/>
    </location>
</feature>
<name>A0AAX4KF30_9TREE</name>
<evidence type="ECO:0000313" key="2">
    <source>
        <dbReference type="EMBL" id="WWD03983.1"/>
    </source>
</evidence>
<feature type="compositionally biased region" description="Basic and acidic residues" evidence="1">
    <location>
        <begin position="174"/>
        <end position="197"/>
    </location>
</feature>
<accession>A0AAX4KF30</accession>
<feature type="compositionally biased region" description="Basic residues" evidence="1">
    <location>
        <begin position="727"/>
        <end position="740"/>
    </location>
</feature>
<feature type="compositionally biased region" description="Basic and acidic residues" evidence="1">
    <location>
        <begin position="243"/>
        <end position="254"/>
    </location>
</feature>
<feature type="compositionally biased region" description="Acidic residues" evidence="1">
    <location>
        <begin position="30"/>
        <end position="42"/>
    </location>
</feature>
<keyword evidence="3" id="KW-1185">Reference proteome</keyword>
<protein>
    <submittedName>
        <fullName evidence="2">Uncharacterized protein</fullName>
    </submittedName>
</protein>
<organism evidence="2 3">
    <name type="scientific">Kwoniella europaea PYCC6329</name>
    <dbReference type="NCBI Taxonomy" id="1423913"/>
    <lineage>
        <taxon>Eukaryota</taxon>
        <taxon>Fungi</taxon>
        <taxon>Dikarya</taxon>
        <taxon>Basidiomycota</taxon>
        <taxon>Agaricomycotina</taxon>
        <taxon>Tremellomycetes</taxon>
        <taxon>Tremellales</taxon>
        <taxon>Cryptococcaceae</taxon>
        <taxon>Kwoniella</taxon>
    </lineage>
</organism>
<dbReference type="AlphaFoldDB" id="A0AAX4KF30"/>
<feature type="compositionally biased region" description="Basic and acidic residues" evidence="1">
    <location>
        <begin position="816"/>
        <end position="831"/>
    </location>
</feature>
<feature type="region of interest" description="Disordered" evidence="1">
    <location>
        <begin position="154"/>
        <end position="274"/>
    </location>
</feature>
<feature type="compositionally biased region" description="Low complexity" evidence="1">
    <location>
        <begin position="117"/>
        <end position="127"/>
    </location>
</feature>
<dbReference type="KEGG" id="ker:91100847"/>
<dbReference type="Proteomes" id="UP001358614">
    <property type="component" value="Chromosome 1"/>
</dbReference>
<feature type="compositionally biased region" description="Polar residues" evidence="1">
    <location>
        <begin position="517"/>
        <end position="530"/>
    </location>
</feature>